<dbReference type="GeneID" id="93579530"/>
<dbReference type="EMBL" id="KV878723">
    <property type="protein sequence ID" value="OJJ65545.1"/>
    <property type="molecule type" value="Genomic_DNA"/>
</dbReference>
<dbReference type="PROSITE" id="PS50097">
    <property type="entry name" value="BTB"/>
    <property type="match status" value="1"/>
</dbReference>
<proteinExistence type="predicted"/>
<protein>
    <recommendedName>
        <fullName evidence="1">BTB domain-containing protein</fullName>
    </recommendedName>
</protein>
<dbReference type="InterPro" id="IPR000210">
    <property type="entry name" value="BTB/POZ_dom"/>
</dbReference>
<dbReference type="InterPro" id="IPR011333">
    <property type="entry name" value="SKP1/BTB/POZ_sf"/>
</dbReference>
<accession>A0A1L9U1L4</accession>
<dbReference type="CDD" id="cd18186">
    <property type="entry name" value="BTB_POZ_ZBTB_KLHL-like"/>
    <property type="match status" value="1"/>
</dbReference>
<name>A0A1L9U1L4_ASPBC</name>
<dbReference type="STRING" id="767769.A0A1L9U1L4"/>
<dbReference type="Gene3D" id="3.30.710.10">
    <property type="entry name" value="Potassium Channel Kv1.1, Chain A"/>
    <property type="match status" value="1"/>
</dbReference>
<dbReference type="AlphaFoldDB" id="A0A1L9U1L4"/>
<dbReference type="Pfam" id="PF00651">
    <property type="entry name" value="BTB"/>
    <property type="match status" value="1"/>
</dbReference>
<evidence type="ECO:0000313" key="2">
    <source>
        <dbReference type="EMBL" id="OJJ65545.1"/>
    </source>
</evidence>
<reference evidence="3" key="1">
    <citation type="journal article" date="2017" name="Genome Biol.">
        <title>Comparative genomics reveals high biological diversity and specific adaptations in the industrially and medically important fungal genus Aspergillus.</title>
        <authorList>
            <person name="de Vries R.P."/>
            <person name="Riley R."/>
            <person name="Wiebenga A."/>
            <person name="Aguilar-Osorio G."/>
            <person name="Amillis S."/>
            <person name="Uchima C.A."/>
            <person name="Anderluh G."/>
            <person name="Asadollahi M."/>
            <person name="Askin M."/>
            <person name="Barry K."/>
            <person name="Battaglia E."/>
            <person name="Bayram O."/>
            <person name="Benocci T."/>
            <person name="Braus-Stromeyer S.A."/>
            <person name="Caldana C."/>
            <person name="Canovas D."/>
            <person name="Cerqueira G.C."/>
            <person name="Chen F."/>
            <person name="Chen W."/>
            <person name="Choi C."/>
            <person name="Clum A."/>
            <person name="Dos Santos R.A."/>
            <person name="Damasio A.R."/>
            <person name="Diallinas G."/>
            <person name="Emri T."/>
            <person name="Fekete E."/>
            <person name="Flipphi M."/>
            <person name="Freyberg S."/>
            <person name="Gallo A."/>
            <person name="Gournas C."/>
            <person name="Habgood R."/>
            <person name="Hainaut M."/>
            <person name="Harispe M.L."/>
            <person name="Henrissat B."/>
            <person name="Hilden K.S."/>
            <person name="Hope R."/>
            <person name="Hossain A."/>
            <person name="Karabika E."/>
            <person name="Karaffa L."/>
            <person name="Karanyi Z."/>
            <person name="Krasevec N."/>
            <person name="Kuo A."/>
            <person name="Kusch H."/>
            <person name="LaButti K."/>
            <person name="Lagendijk E.L."/>
            <person name="Lapidus A."/>
            <person name="Levasseur A."/>
            <person name="Lindquist E."/>
            <person name="Lipzen A."/>
            <person name="Logrieco A.F."/>
            <person name="MacCabe A."/>
            <person name="Maekelae M.R."/>
            <person name="Malavazi I."/>
            <person name="Melin P."/>
            <person name="Meyer V."/>
            <person name="Mielnichuk N."/>
            <person name="Miskei M."/>
            <person name="Molnar A.P."/>
            <person name="Mule G."/>
            <person name="Ngan C.Y."/>
            <person name="Orejas M."/>
            <person name="Orosz E."/>
            <person name="Ouedraogo J.P."/>
            <person name="Overkamp K.M."/>
            <person name="Park H.-S."/>
            <person name="Perrone G."/>
            <person name="Piumi F."/>
            <person name="Punt P.J."/>
            <person name="Ram A.F."/>
            <person name="Ramon A."/>
            <person name="Rauscher S."/>
            <person name="Record E."/>
            <person name="Riano-Pachon D.M."/>
            <person name="Robert V."/>
            <person name="Roehrig J."/>
            <person name="Ruller R."/>
            <person name="Salamov A."/>
            <person name="Salih N.S."/>
            <person name="Samson R.A."/>
            <person name="Sandor E."/>
            <person name="Sanguinetti M."/>
            <person name="Schuetze T."/>
            <person name="Sepcic K."/>
            <person name="Shelest E."/>
            <person name="Sherlock G."/>
            <person name="Sophianopoulou V."/>
            <person name="Squina F.M."/>
            <person name="Sun H."/>
            <person name="Susca A."/>
            <person name="Todd R.B."/>
            <person name="Tsang A."/>
            <person name="Unkles S.E."/>
            <person name="van de Wiele N."/>
            <person name="van Rossen-Uffink D."/>
            <person name="Oliveira J.V."/>
            <person name="Vesth T.C."/>
            <person name="Visser J."/>
            <person name="Yu J.-H."/>
            <person name="Zhou M."/>
            <person name="Andersen M.R."/>
            <person name="Archer D.B."/>
            <person name="Baker S.E."/>
            <person name="Benoit I."/>
            <person name="Brakhage A.A."/>
            <person name="Braus G.H."/>
            <person name="Fischer R."/>
            <person name="Frisvad J.C."/>
            <person name="Goldman G.H."/>
            <person name="Houbraken J."/>
            <person name="Oakley B."/>
            <person name="Pocsi I."/>
            <person name="Scazzocchio C."/>
            <person name="Seiboth B."/>
            <person name="vanKuyk P.A."/>
            <person name="Wortman J."/>
            <person name="Dyer P.S."/>
            <person name="Grigoriev I.V."/>
        </authorList>
    </citation>
    <scope>NUCLEOTIDE SEQUENCE [LARGE SCALE GENOMIC DNA]</scope>
    <source>
        <strain evidence="3">CBS 101740 / IMI 381727 / IBT 21946</strain>
    </source>
</reference>
<dbReference type="RefSeq" id="XP_067472796.1">
    <property type="nucleotide sequence ID" value="XM_067627042.1"/>
</dbReference>
<evidence type="ECO:0000313" key="3">
    <source>
        <dbReference type="Proteomes" id="UP000184499"/>
    </source>
</evidence>
<dbReference type="Proteomes" id="UP000184499">
    <property type="component" value="Unassembled WGS sequence"/>
</dbReference>
<dbReference type="PANTHER" id="PTHR47843">
    <property type="entry name" value="BTB DOMAIN-CONTAINING PROTEIN-RELATED"/>
    <property type="match status" value="1"/>
</dbReference>
<organism evidence="2 3">
    <name type="scientific">Aspergillus brasiliensis (strain CBS 101740 / IMI 381727 / IBT 21946)</name>
    <dbReference type="NCBI Taxonomy" id="767769"/>
    <lineage>
        <taxon>Eukaryota</taxon>
        <taxon>Fungi</taxon>
        <taxon>Dikarya</taxon>
        <taxon>Ascomycota</taxon>
        <taxon>Pezizomycotina</taxon>
        <taxon>Eurotiomycetes</taxon>
        <taxon>Eurotiomycetidae</taxon>
        <taxon>Eurotiales</taxon>
        <taxon>Aspergillaceae</taxon>
        <taxon>Aspergillus</taxon>
        <taxon>Aspergillus subgen. Circumdati</taxon>
    </lineage>
</organism>
<dbReference type="VEuPathDB" id="FungiDB:ASPBRDRAFT_532893"/>
<evidence type="ECO:0000259" key="1">
    <source>
        <dbReference type="PROSITE" id="PS50097"/>
    </source>
</evidence>
<dbReference type="SUPFAM" id="SSF54695">
    <property type="entry name" value="POZ domain"/>
    <property type="match status" value="1"/>
</dbReference>
<keyword evidence="3" id="KW-1185">Reference proteome</keyword>
<sequence length="159" mass="18656">MLPHAITDIQISQFPNPKYSDLSFKCGDEIFPAHRNILCPQSEYFEIACSGHFKESNGKIIIEDCNPMLIKKTIEFFSLATILMMVLQIPKLSWTRRIILNIHLEHGQKIAFSWIQTLGYIQPDLERPTLRIFEINWLKTKARHYFENLFLGISRSRFV</sequence>
<dbReference type="OrthoDB" id="6359816at2759"/>
<feature type="domain" description="BTB" evidence="1">
    <location>
        <begin position="20"/>
        <end position="77"/>
    </location>
</feature>
<dbReference type="PANTHER" id="PTHR47843:SF5">
    <property type="entry name" value="BTB_POZ DOMAIN PROTEIN"/>
    <property type="match status" value="1"/>
</dbReference>
<gene>
    <name evidence="2" type="ORF">ASPBRDRAFT_532893</name>
</gene>